<dbReference type="SUPFAM" id="SSF47986">
    <property type="entry name" value="DEATH domain"/>
    <property type="match status" value="1"/>
</dbReference>
<evidence type="ECO:0000256" key="7">
    <source>
        <dbReference type="SAM" id="Phobius"/>
    </source>
</evidence>
<dbReference type="Gene3D" id="2.10.50.10">
    <property type="entry name" value="Tumor Necrosis Factor Receptor, subunit A, domain 2"/>
    <property type="match status" value="3"/>
</dbReference>
<feature type="signal peptide" evidence="8">
    <location>
        <begin position="1"/>
        <end position="29"/>
    </location>
</feature>
<dbReference type="SUPFAM" id="SSF57586">
    <property type="entry name" value="TNF receptor-like"/>
    <property type="match status" value="3"/>
</dbReference>
<dbReference type="Proteomes" id="UP000516260">
    <property type="component" value="Chromosome 10"/>
</dbReference>
<dbReference type="GO" id="GO:0005031">
    <property type="term" value="F:tumor necrosis factor receptor activity"/>
    <property type="evidence" value="ECO:0007669"/>
    <property type="project" value="TreeGrafter"/>
</dbReference>
<dbReference type="Gene3D" id="1.10.533.10">
    <property type="entry name" value="Death Domain, Fas"/>
    <property type="match status" value="1"/>
</dbReference>
<dbReference type="EMBL" id="SWLE01000002">
    <property type="protein sequence ID" value="TNN02750.1"/>
    <property type="molecule type" value="Genomic_DNA"/>
</dbReference>
<dbReference type="PANTHER" id="PTHR46861">
    <property type="entry name" value="TUMOR NECROSIS FACTOR RECEPTOR SUPERFAMILY MEMBER 1A"/>
    <property type="match status" value="1"/>
</dbReference>
<evidence type="ECO:0000256" key="5">
    <source>
        <dbReference type="ARBA" id="ARBA00023180"/>
    </source>
</evidence>
<dbReference type="InterPro" id="IPR000488">
    <property type="entry name" value="Death_dom"/>
</dbReference>
<dbReference type="InterPro" id="IPR011029">
    <property type="entry name" value="DEATH-like_dom_sf"/>
</dbReference>
<feature type="chain" id="PRO_5021186749" description="Tumor necrosis factor receptor superfamily member 1A" evidence="8">
    <location>
        <begin position="30"/>
        <end position="378"/>
    </location>
</feature>
<dbReference type="Pfam" id="PF00531">
    <property type="entry name" value="Death"/>
    <property type="match status" value="1"/>
</dbReference>
<dbReference type="InterPro" id="IPR001368">
    <property type="entry name" value="TNFR/NGFR_Cys_rich_reg"/>
</dbReference>
<gene>
    <name evidence="11" type="ORF">fugu_010237</name>
</gene>
<feature type="domain" description="TNFR-Cys" evidence="10">
    <location>
        <begin position="109"/>
        <end position="150"/>
    </location>
</feature>
<feature type="disulfide bond" evidence="6">
    <location>
        <begin position="132"/>
        <end position="150"/>
    </location>
</feature>
<feature type="domain" description="Death" evidence="9">
    <location>
        <begin position="286"/>
        <end position="375"/>
    </location>
</feature>
<keyword evidence="2 8" id="KW-0732">Signal</keyword>
<dbReference type="PANTHER" id="PTHR46861:SF1">
    <property type="entry name" value="TUMOR NECROSIS FACTOR RECEPTOR SUPERFAMILY MEMBER 1A"/>
    <property type="match status" value="1"/>
</dbReference>
<dbReference type="PROSITE" id="PS50050">
    <property type="entry name" value="TNFR_NGFR_2"/>
    <property type="match status" value="2"/>
</dbReference>
<dbReference type="CDD" id="cd15834">
    <property type="entry name" value="TNFRSF1A_teleost"/>
    <property type="match status" value="1"/>
</dbReference>
<dbReference type="PROSITE" id="PS50017">
    <property type="entry name" value="DEATH_DOMAIN"/>
    <property type="match status" value="1"/>
</dbReference>
<feature type="disulfide bond" evidence="6">
    <location>
        <begin position="69"/>
        <end position="84"/>
    </location>
</feature>
<evidence type="ECO:0000256" key="6">
    <source>
        <dbReference type="PROSITE-ProRule" id="PRU00206"/>
    </source>
</evidence>
<feature type="disulfide bond" evidence="6">
    <location>
        <begin position="129"/>
        <end position="142"/>
    </location>
</feature>
<dbReference type="GO" id="GO:0043235">
    <property type="term" value="C:receptor complex"/>
    <property type="evidence" value="ECO:0007669"/>
    <property type="project" value="TreeGrafter"/>
</dbReference>
<dbReference type="InterPro" id="IPR052493">
    <property type="entry name" value="TNFRSF1A"/>
</dbReference>
<keyword evidence="3" id="KW-0677">Repeat</keyword>
<dbReference type="PROSITE" id="PS51257">
    <property type="entry name" value="PROKAR_LIPOPROTEIN"/>
    <property type="match status" value="1"/>
</dbReference>
<feature type="domain" description="TNFR-Cys" evidence="10">
    <location>
        <begin position="68"/>
        <end position="108"/>
    </location>
</feature>
<dbReference type="Pfam" id="PF00020">
    <property type="entry name" value="TNFR_c6"/>
    <property type="match status" value="2"/>
</dbReference>
<keyword evidence="5" id="KW-0325">Glycoprotein</keyword>
<name>A0A4Z2CF35_9TELE</name>
<keyword evidence="7" id="KW-1133">Transmembrane helix</keyword>
<dbReference type="SMART" id="SM00208">
    <property type="entry name" value="TNFR"/>
    <property type="match status" value="4"/>
</dbReference>
<evidence type="ECO:0000259" key="10">
    <source>
        <dbReference type="PROSITE" id="PS50050"/>
    </source>
</evidence>
<dbReference type="AlphaFoldDB" id="A0A4Z2CF35"/>
<protein>
    <recommendedName>
        <fullName evidence="13">Tumor necrosis factor receptor superfamily member 1A</fullName>
    </recommendedName>
</protein>
<dbReference type="SMART" id="SM00005">
    <property type="entry name" value="DEATH"/>
    <property type="match status" value="1"/>
</dbReference>
<feature type="repeat" description="TNFR-Cys" evidence="6">
    <location>
        <begin position="68"/>
        <end position="108"/>
    </location>
</feature>
<dbReference type="InterPro" id="IPR033994">
    <property type="entry name" value="TNFRSF1A_death"/>
</dbReference>
<evidence type="ECO:0000256" key="3">
    <source>
        <dbReference type="ARBA" id="ARBA00022737"/>
    </source>
</evidence>
<feature type="transmembrane region" description="Helical" evidence="7">
    <location>
        <begin position="198"/>
        <end position="218"/>
    </location>
</feature>
<evidence type="ECO:0000259" key="9">
    <source>
        <dbReference type="PROSITE" id="PS50017"/>
    </source>
</evidence>
<evidence type="ECO:0000313" key="12">
    <source>
        <dbReference type="Proteomes" id="UP000516260"/>
    </source>
</evidence>
<accession>A0A4Z2CF35</accession>
<dbReference type="GO" id="GO:0006954">
    <property type="term" value="P:inflammatory response"/>
    <property type="evidence" value="ECO:0007669"/>
    <property type="project" value="TreeGrafter"/>
</dbReference>
<feature type="disulfide bond" evidence="6">
    <location>
        <begin position="90"/>
        <end position="108"/>
    </location>
</feature>
<proteinExistence type="predicted"/>
<comment type="caution">
    <text evidence="6">Lacks conserved residue(s) required for the propagation of feature annotation.</text>
</comment>
<dbReference type="PROSITE" id="PS00652">
    <property type="entry name" value="TNFR_NGFR_1"/>
    <property type="match status" value="1"/>
</dbReference>
<evidence type="ECO:0000256" key="4">
    <source>
        <dbReference type="ARBA" id="ARBA00023157"/>
    </source>
</evidence>
<evidence type="ECO:0000256" key="2">
    <source>
        <dbReference type="ARBA" id="ARBA00022729"/>
    </source>
</evidence>
<keyword evidence="7" id="KW-0472">Membrane</keyword>
<evidence type="ECO:0000313" key="11">
    <source>
        <dbReference type="EMBL" id="TNN02750.1"/>
    </source>
</evidence>
<keyword evidence="7" id="KW-0812">Transmembrane</keyword>
<dbReference type="GO" id="GO:0045121">
    <property type="term" value="C:membrane raft"/>
    <property type="evidence" value="ECO:0007669"/>
    <property type="project" value="TreeGrafter"/>
</dbReference>
<keyword evidence="12" id="KW-1185">Reference proteome</keyword>
<dbReference type="GO" id="GO:0043120">
    <property type="term" value="F:tumor necrosis factor binding"/>
    <property type="evidence" value="ECO:0007669"/>
    <property type="project" value="TreeGrafter"/>
</dbReference>
<keyword evidence="1" id="KW-0053">Apoptosis</keyword>
<dbReference type="GO" id="GO:0045087">
    <property type="term" value="P:innate immune response"/>
    <property type="evidence" value="ECO:0007669"/>
    <property type="project" value="InterPro"/>
</dbReference>
<comment type="caution">
    <text evidence="11">The sequence shown here is derived from an EMBL/GenBank/DDBJ whole genome shotgun (WGS) entry which is preliminary data.</text>
</comment>
<dbReference type="GO" id="GO:0006915">
    <property type="term" value="P:apoptotic process"/>
    <property type="evidence" value="ECO:0007669"/>
    <property type="project" value="UniProtKB-KW"/>
</dbReference>
<dbReference type="CDD" id="cd08313">
    <property type="entry name" value="Death_TNFR1"/>
    <property type="match status" value="1"/>
</dbReference>
<evidence type="ECO:0008006" key="13">
    <source>
        <dbReference type="Google" id="ProtNLM"/>
    </source>
</evidence>
<feature type="disulfide bond" evidence="6">
    <location>
        <begin position="87"/>
        <end position="100"/>
    </location>
</feature>
<organism evidence="11 12">
    <name type="scientific">Takifugu bimaculatus</name>
    <dbReference type="NCBI Taxonomy" id="433685"/>
    <lineage>
        <taxon>Eukaryota</taxon>
        <taxon>Metazoa</taxon>
        <taxon>Chordata</taxon>
        <taxon>Craniata</taxon>
        <taxon>Vertebrata</taxon>
        <taxon>Euteleostomi</taxon>
        <taxon>Actinopterygii</taxon>
        <taxon>Neopterygii</taxon>
        <taxon>Teleostei</taxon>
        <taxon>Neoteleostei</taxon>
        <taxon>Acanthomorphata</taxon>
        <taxon>Eupercaria</taxon>
        <taxon>Tetraodontiformes</taxon>
        <taxon>Tetradontoidea</taxon>
        <taxon>Tetraodontidae</taxon>
        <taxon>Takifugu</taxon>
    </lineage>
</organism>
<evidence type="ECO:0000256" key="1">
    <source>
        <dbReference type="ARBA" id="ARBA00022703"/>
    </source>
</evidence>
<feature type="repeat" description="TNFR-Cys" evidence="6">
    <location>
        <begin position="109"/>
        <end position="150"/>
    </location>
</feature>
<dbReference type="InterPro" id="IPR033995">
    <property type="entry name" value="TNFRSF1A_N_teleost"/>
</dbReference>
<keyword evidence="4 6" id="KW-1015">Disulfide bond</keyword>
<reference evidence="11 12" key="1">
    <citation type="submission" date="2019-04" db="EMBL/GenBank/DDBJ databases">
        <title>The sequence and de novo assembly of Takifugu bimaculatus genome using PacBio and Hi-C technologies.</title>
        <authorList>
            <person name="Xu P."/>
            <person name="Liu B."/>
            <person name="Zhou Z."/>
        </authorList>
    </citation>
    <scope>NUCLEOTIDE SEQUENCE [LARGE SCALE GENOMIC DNA]</scope>
    <source>
        <strain evidence="11">TB-2018</strain>
        <tissue evidence="11">Muscle</tissue>
    </source>
</reference>
<evidence type="ECO:0000256" key="8">
    <source>
        <dbReference type="SAM" id="SignalP"/>
    </source>
</evidence>
<sequence length="378" mass="42384">MERGAFSRRDTTPLPTVLLLLCLVTPTLTSCLDVEYQSESGICCNKCPPGYRLKEECSAPRERSNCTACPYGQYMDTMNYADKCRTCRKCKDHKVVFRPCKGNQNTVCQCEEGYYRSNIDSENFECLKCRQCVHPEKESQKCTPETDTVCQCEDNYYRLNNKCELCSKCSGECKSNCSVTLCSSEVNKSIKGFLCNSIGVATVGLTLLLLVAAVTHVVTKRVTLRRLQESPSQSSAVTPDPCKEILIPGEESSFDITFKVATITPLSECEQPVKLPDCIPVEIKISELIYTVLDLVPVLQVKQLVRSLGVRDTEIEQAELDYRPCREAHYQMLRAWAERGSGAGALLHPPLLHDLLNELRKMHLGQAAEELEKLYGFT</sequence>